<dbReference type="OrthoDB" id="5966073at2759"/>
<reference evidence="2" key="1">
    <citation type="submission" date="2025-08" db="UniProtKB">
        <authorList>
            <consortium name="RefSeq"/>
        </authorList>
    </citation>
    <scope>IDENTIFICATION</scope>
</reference>
<gene>
    <name evidence="2" type="primary">LOC116220001</name>
</gene>
<evidence type="ECO:0000313" key="2">
    <source>
        <dbReference type="RefSeq" id="XP_031420578.1"/>
    </source>
</evidence>
<dbReference type="KEGG" id="char:116220001"/>
<keyword evidence="1" id="KW-1185">Reference proteome</keyword>
<accession>A0A6P8EWD5</accession>
<evidence type="ECO:0000313" key="1">
    <source>
        <dbReference type="Proteomes" id="UP000515152"/>
    </source>
</evidence>
<dbReference type="AlphaFoldDB" id="A0A6P8EWD5"/>
<proteinExistence type="predicted"/>
<name>A0A6P8EWD5_CLUHA</name>
<dbReference type="RefSeq" id="XP_031420578.1">
    <property type="nucleotide sequence ID" value="XM_031564718.2"/>
</dbReference>
<sequence>MANTNNLLIWSDDEVGLLLQISLKYKCDKLQKGIDWETCKSKYVDITGLFEEQYPIYSTWKNFPHNKDSLLYFIAKGQVTTKLKQVKRNYRRAVYAGRRSANGHVVFIYFKLCEQLWGGSPDTQGNDTGIETDDLEIAESDIERSDLPPGVVKQRLDLLQARLNSHRGDRLKRKFPGEQEDREMKRRMLALMEANVLATRINSVNLAQMNTRMAEITKTVKDGFSLIVQVFQQLNESNFAPPQQRSSTSTLYS</sequence>
<dbReference type="GeneID" id="116220001"/>
<organism evidence="1 2">
    <name type="scientific">Clupea harengus</name>
    <name type="common">Atlantic herring</name>
    <dbReference type="NCBI Taxonomy" id="7950"/>
    <lineage>
        <taxon>Eukaryota</taxon>
        <taxon>Metazoa</taxon>
        <taxon>Chordata</taxon>
        <taxon>Craniata</taxon>
        <taxon>Vertebrata</taxon>
        <taxon>Euteleostomi</taxon>
        <taxon>Actinopterygii</taxon>
        <taxon>Neopterygii</taxon>
        <taxon>Teleostei</taxon>
        <taxon>Clupei</taxon>
        <taxon>Clupeiformes</taxon>
        <taxon>Clupeoidei</taxon>
        <taxon>Clupeidae</taxon>
        <taxon>Clupea</taxon>
    </lineage>
</organism>
<dbReference type="Proteomes" id="UP000515152">
    <property type="component" value="Chromosome 1"/>
</dbReference>
<protein>
    <submittedName>
        <fullName evidence="2">Uncharacterized protein LOC116220001</fullName>
    </submittedName>
</protein>